<dbReference type="EC" id="1.-.-.-" evidence="9"/>
<protein>
    <submittedName>
        <fullName evidence="9">PDR/VanB family oxidoreductase</fullName>
        <ecNumber evidence="9">1.-.-.-</ecNumber>
    </submittedName>
</protein>
<dbReference type="CDD" id="cd00207">
    <property type="entry name" value="fer2"/>
    <property type="match status" value="1"/>
</dbReference>
<dbReference type="Proteomes" id="UP001274321">
    <property type="component" value="Unassembled WGS sequence"/>
</dbReference>
<evidence type="ECO:0000256" key="4">
    <source>
        <dbReference type="ARBA" id="ARBA00023002"/>
    </source>
</evidence>
<feature type="domain" description="FAD-binding FR-type" evidence="8">
    <location>
        <begin position="4"/>
        <end position="106"/>
    </location>
</feature>
<evidence type="ECO:0000313" key="10">
    <source>
        <dbReference type="Proteomes" id="UP001274321"/>
    </source>
</evidence>
<keyword evidence="2" id="KW-0001">2Fe-2S</keyword>
<dbReference type="Gene3D" id="2.40.30.10">
    <property type="entry name" value="Translation factors"/>
    <property type="match status" value="1"/>
</dbReference>
<evidence type="ECO:0000256" key="1">
    <source>
        <dbReference type="ARBA" id="ARBA00022630"/>
    </source>
</evidence>
<keyword evidence="5" id="KW-0408">Iron</keyword>
<evidence type="ECO:0000256" key="3">
    <source>
        <dbReference type="ARBA" id="ARBA00022723"/>
    </source>
</evidence>
<evidence type="ECO:0000313" key="9">
    <source>
        <dbReference type="EMBL" id="MDX6805823.1"/>
    </source>
</evidence>
<keyword evidence="6" id="KW-0411">Iron-sulfur</keyword>
<dbReference type="SUPFAM" id="SSF52343">
    <property type="entry name" value="Ferredoxin reductase-like, C-terminal NADP-linked domain"/>
    <property type="match status" value="1"/>
</dbReference>
<reference evidence="9 10" key="1">
    <citation type="submission" date="2023-11" db="EMBL/GenBank/DDBJ databases">
        <authorList>
            <person name="Bao R."/>
        </authorList>
    </citation>
    <scope>NUCLEOTIDE SEQUENCE [LARGE SCALE GENOMIC DNA]</scope>
    <source>
        <strain evidence="9 10">PJ23</strain>
    </source>
</reference>
<feature type="domain" description="2Fe-2S ferredoxin-type" evidence="7">
    <location>
        <begin position="235"/>
        <end position="317"/>
    </location>
</feature>
<evidence type="ECO:0000256" key="5">
    <source>
        <dbReference type="ARBA" id="ARBA00023004"/>
    </source>
</evidence>
<dbReference type="InterPro" id="IPR036010">
    <property type="entry name" value="2Fe-2S_ferredoxin-like_sf"/>
</dbReference>
<dbReference type="Pfam" id="PF00111">
    <property type="entry name" value="Fer2"/>
    <property type="match status" value="1"/>
</dbReference>
<dbReference type="PROSITE" id="PS00197">
    <property type="entry name" value="2FE2S_FER_1"/>
    <property type="match status" value="1"/>
</dbReference>
<dbReference type="Gene3D" id="3.10.20.30">
    <property type="match status" value="1"/>
</dbReference>
<dbReference type="InterPro" id="IPR012675">
    <property type="entry name" value="Beta-grasp_dom_sf"/>
</dbReference>
<dbReference type="PROSITE" id="PS51384">
    <property type="entry name" value="FAD_FR"/>
    <property type="match status" value="1"/>
</dbReference>
<dbReference type="InterPro" id="IPR039261">
    <property type="entry name" value="FNR_nucleotide-bd"/>
</dbReference>
<comment type="caution">
    <text evidence="9">The sequence shown here is derived from an EMBL/GenBank/DDBJ whole genome shotgun (WGS) entry which is preliminary data.</text>
</comment>
<keyword evidence="10" id="KW-1185">Reference proteome</keyword>
<dbReference type="InterPro" id="IPR017938">
    <property type="entry name" value="Riboflavin_synthase-like_b-brl"/>
</dbReference>
<proteinExistence type="predicted"/>
<organism evidence="9 10">
    <name type="scientific">Terrihabitans rhizophilus</name>
    <dbReference type="NCBI Taxonomy" id="3092662"/>
    <lineage>
        <taxon>Bacteria</taxon>
        <taxon>Pseudomonadati</taxon>
        <taxon>Pseudomonadota</taxon>
        <taxon>Alphaproteobacteria</taxon>
        <taxon>Hyphomicrobiales</taxon>
        <taxon>Terrihabitans</taxon>
    </lineage>
</organism>
<accession>A0ABU4RLX0</accession>
<dbReference type="PANTHER" id="PTHR47354:SF1">
    <property type="entry name" value="CARNITINE MONOOXYGENASE REDUCTASE SUBUNIT"/>
    <property type="match status" value="1"/>
</dbReference>
<dbReference type="EMBL" id="JAXAFJ010000003">
    <property type="protein sequence ID" value="MDX6805823.1"/>
    <property type="molecule type" value="Genomic_DNA"/>
</dbReference>
<keyword evidence="1" id="KW-0285">Flavoprotein</keyword>
<dbReference type="PROSITE" id="PS51085">
    <property type="entry name" value="2FE2S_FER_2"/>
    <property type="match status" value="1"/>
</dbReference>
<keyword evidence="4 9" id="KW-0560">Oxidoreductase</keyword>
<sequence length="317" mass="33994">MSARVIMKMVVAERIEDAQDVAVLVLRHASRPALPAWTGGAHVDALLPDGKVRQYSLCGDPADLSSYRIAVKREPAGRGGSAWLYDTLKAGDAVRVSAPRSHFALDPQARRHVFIAGGIGVTPLVPMAREAVRSGGTVEFHYCARSAAEAALLGDVRSVAGNGLVTYFGGGVRFDADAVLRSVDEEPGCHIYACGPGRLTDAVRSAATSLGWPDERLHFEVFKPVFDENFKPEPFDITIRSTGAVLRVPMERSALDVLKEHGFDLPSSCELGVCGSCICGYTDGAVIHRDSVLGLHDRQSRMAPCVSRARNGVTLDL</sequence>
<dbReference type="InterPro" id="IPR017927">
    <property type="entry name" value="FAD-bd_FR_type"/>
</dbReference>
<dbReference type="Gene3D" id="3.40.50.80">
    <property type="entry name" value="Nucleotide-binding domain of ferredoxin-NADP reductase (FNR) module"/>
    <property type="match status" value="1"/>
</dbReference>
<name>A0ABU4RLX0_9HYPH</name>
<dbReference type="InterPro" id="IPR001041">
    <property type="entry name" value="2Fe-2S_ferredoxin-type"/>
</dbReference>
<dbReference type="RefSeq" id="WP_319843950.1">
    <property type="nucleotide sequence ID" value="NZ_JAXAFJ010000003.1"/>
</dbReference>
<dbReference type="InterPro" id="IPR050415">
    <property type="entry name" value="MRET"/>
</dbReference>
<evidence type="ECO:0000256" key="2">
    <source>
        <dbReference type="ARBA" id="ARBA00022714"/>
    </source>
</evidence>
<gene>
    <name evidence="9" type="ORF">SCD90_07090</name>
</gene>
<dbReference type="PRINTS" id="PR00409">
    <property type="entry name" value="PHDIOXRDTASE"/>
</dbReference>
<dbReference type="CDD" id="cd06185">
    <property type="entry name" value="PDR_like"/>
    <property type="match status" value="1"/>
</dbReference>
<evidence type="ECO:0000259" key="8">
    <source>
        <dbReference type="PROSITE" id="PS51384"/>
    </source>
</evidence>
<keyword evidence="3" id="KW-0479">Metal-binding</keyword>
<dbReference type="PANTHER" id="PTHR47354">
    <property type="entry name" value="NADH OXIDOREDUCTASE HCR"/>
    <property type="match status" value="1"/>
</dbReference>
<dbReference type="GO" id="GO:0016491">
    <property type="term" value="F:oxidoreductase activity"/>
    <property type="evidence" value="ECO:0007669"/>
    <property type="project" value="UniProtKB-KW"/>
</dbReference>
<evidence type="ECO:0000256" key="6">
    <source>
        <dbReference type="ARBA" id="ARBA00023014"/>
    </source>
</evidence>
<dbReference type="SUPFAM" id="SSF54292">
    <property type="entry name" value="2Fe-2S ferredoxin-like"/>
    <property type="match status" value="1"/>
</dbReference>
<dbReference type="InterPro" id="IPR006058">
    <property type="entry name" value="2Fe2S_fd_BS"/>
</dbReference>
<evidence type="ECO:0000259" key="7">
    <source>
        <dbReference type="PROSITE" id="PS51085"/>
    </source>
</evidence>
<dbReference type="SUPFAM" id="SSF63380">
    <property type="entry name" value="Riboflavin synthase domain-like"/>
    <property type="match status" value="1"/>
</dbReference>